<name>A0A4V6WIL0_9RHOB</name>
<sequence length="168" mass="19698">MINVLITGSSQSRKPKAAKRGIPIPDALLDLGLLKLVRLRRAANQKRLFTYLDRGQAKGTFSEIFSKRFTHYRRRCDIYDRARDFHSLRKGFQTKLTRAEVPYYSRKLLMGHELTDVTHKHYYPEGDTIEMMRDYINRIDVDCSQILRPFDTVSDTNVHRLSVIEKHA</sequence>
<comment type="caution">
    <text evidence="2">The sequence shown here is derived from an EMBL/GenBank/DDBJ whole genome shotgun (WGS) entry which is preliminary data.</text>
</comment>
<reference evidence="2 3" key="1">
    <citation type="submission" date="2019-04" db="EMBL/GenBank/DDBJ databases">
        <authorList>
            <person name="Li J."/>
        </authorList>
    </citation>
    <scope>NUCLEOTIDE SEQUENCE [LARGE SCALE GENOMIC DNA]</scope>
    <source>
        <strain evidence="2 3">CCTCC AB2016182</strain>
    </source>
</reference>
<dbReference type="InterPro" id="IPR013762">
    <property type="entry name" value="Integrase-like_cat_sf"/>
</dbReference>
<gene>
    <name evidence="2" type="ORF">FA740_04005</name>
</gene>
<evidence type="ECO:0000313" key="3">
    <source>
        <dbReference type="Proteomes" id="UP000306223"/>
    </source>
</evidence>
<proteinExistence type="predicted"/>
<dbReference type="GO" id="GO:0015074">
    <property type="term" value="P:DNA integration"/>
    <property type="evidence" value="ECO:0007669"/>
    <property type="project" value="InterPro"/>
</dbReference>
<evidence type="ECO:0000313" key="2">
    <source>
        <dbReference type="EMBL" id="TJZ86068.1"/>
    </source>
</evidence>
<dbReference type="EMBL" id="SUNH01000006">
    <property type="protein sequence ID" value="TJZ86068.1"/>
    <property type="molecule type" value="Genomic_DNA"/>
</dbReference>
<accession>A0A4V6WIL0</accession>
<dbReference type="SUPFAM" id="SSF56349">
    <property type="entry name" value="DNA breaking-rejoining enzymes"/>
    <property type="match status" value="1"/>
</dbReference>
<keyword evidence="1" id="KW-0233">DNA recombination</keyword>
<dbReference type="RefSeq" id="WP_136855497.1">
    <property type="nucleotide sequence ID" value="NZ_SUNH01000006.1"/>
</dbReference>
<organism evidence="2 3">
    <name type="scientific">Paracoccus hibiscisoli</name>
    <dbReference type="NCBI Taxonomy" id="2023261"/>
    <lineage>
        <taxon>Bacteria</taxon>
        <taxon>Pseudomonadati</taxon>
        <taxon>Pseudomonadota</taxon>
        <taxon>Alphaproteobacteria</taxon>
        <taxon>Rhodobacterales</taxon>
        <taxon>Paracoccaceae</taxon>
        <taxon>Paracoccus</taxon>
    </lineage>
</organism>
<dbReference type="AlphaFoldDB" id="A0A4V6WIL0"/>
<evidence type="ECO:0008006" key="4">
    <source>
        <dbReference type="Google" id="ProtNLM"/>
    </source>
</evidence>
<dbReference type="Gene3D" id="1.10.443.10">
    <property type="entry name" value="Intergrase catalytic core"/>
    <property type="match status" value="1"/>
</dbReference>
<protein>
    <recommendedName>
        <fullName evidence="4">Tyr recombinase domain-containing protein</fullName>
    </recommendedName>
</protein>
<dbReference type="Proteomes" id="UP000306223">
    <property type="component" value="Unassembled WGS sequence"/>
</dbReference>
<evidence type="ECO:0000256" key="1">
    <source>
        <dbReference type="ARBA" id="ARBA00023172"/>
    </source>
</evidence>
<dbReference type="OrthoDB" id="7222937at2"/>
<dbReference type="GO" id="GO:0006310">
    <property type="term" value="P:DNA recombination"/>
    <property type="evidence" value="ECO:0007669"/>
    <property type="project" value="UniProtKB-KW"/>
</dbReference>
<dbReference type="InterPro" id="IPR011010">
    <property type="entry name" value="DNA_brk_join_enz"/>
</dbReference>
<keyword evidence="3" id="KW-1185">Reference proteome</keyword>
<dbReference type="GO" id="GO:0003677">
    <property type="term" value="F:DNA binding"/>
    <property type="evidence" value="ECO:0007669"/>
    <property type="project" value="InterPro"/>
</dbReference>